<dbReference type="RefSeq" id="WP_109461241.1">
    <property type="nucleotide sequence ID" value="NZ_QFBC01000017.1"/>
</dbReference>
<dbReference type="InterPro" id="IPR011049">
    <property type="entry name" value="Serralysin-like_metalloprot_C"/>
</dbReference>
<evidence type="ECO:0000259" key="1">
    <source>
        <dbReference type="Pfam" id="PF13946"/>
    </source>
</evidence>
<evidence type="ECO:0000313" key="2">
    <source>
        <dbReference type="EMBL" id="PWE53199.1"/>
    </source>
</evidence>
<dbReference type="Pfam" id="PF13946">
    <property type="entry name" value="DUF4214"/>
    <property type="match status" value="1"/>
</dbReference>
<dbReference type="Pfam" id="PF00353">
    <property type="entry name" value="HemolysinCabind"/>
    <property type="match status" value="1"/>
</dbReference>
<dbReference type="AlphaFoldDB" id="A0A2U2DIS1"/>
<dbReference type="GO" id="GO:0005509">
    <property type="term" value="F:calcium ion binding"/>
    <property type="evidence" value="ECO:0007669"/>
    <property type="project" value="InterPro"/>
</dbReference>
<dbReference type="EMBL" id="QFBC01000017">
    <property type="protein sequence ID" value="PWE53199.1"/>
    <property type="molecule type" value="Genomic_DNA"/>
</dbReference>
<keyword evidence="3" id="KW-1185">Reference proteome</keyword>
<dbReference type="InterPro" id="IPR025282">
    <property type="entry name" value="DUF4214"/>
</dbReference>
<dbReference type="Proteomes" id="UP000245252">
    <property type="component" value="Unassembled WGS sequence"/>
</dbReference>
<dbReference type="Gene3D" id="1.10.3130.20">
    <property type="entry name" value="Phycobilisome linker domain"/>
    <property type="match status" value="1"/>
</dbReference>
<protein>
    <recommendedName>
        <fullName evidence="1">DUF4214 domain-containing protein</fullName>
    </recommendedName>
</protein>
<accession>A0A2U2DIS1</accession>
<reference evidence="2 3" key="1">
    <citation type="submission" date="2018-05" db="EMBL/GenBank/DDBJ databases">
        <title>The draft genome of strain NS-104.</title>
        <authorList>
            <person name="Hang P."/>
            <person name="Jiang J."/>
        </authorList>
    </citation>
    <scope>NUCLEOTIDE SEQUENCE [LARGE SCALE GENOMIC DNA]</scope>
    <source>
        <strain evidence="2 3">NS-104</strain>
    </source>
</reference>
<dbReference type="InterPro" id="IPR038255">
    <property type="entry name" value="PBS_linker_sf"/>
</dbReference>
<dbReference type="InterPro" id="IPR001343">
    <property type="entry name" value="Hemolysn_Ca-bd"/>
</dbReference>
<name>A0A2U2DIS1_9HYPH</name>
<comment type="caution">
    <text evidence="2">The sequence shown here is derived from an EMBL/GenBank/DDBJ whole genome shotgun (WGS) entry which is preliminary data.</text>
</comment>
<dbReference type="SUPFAM" id="SSF53955">
    <property type="entry name" value="Lysozyme-like"/>
    <property type="match status" value="1"/>
</dbReference>
<feature type="domain" description="DUF4214" evidence="1">
    <location>
        <begin position="292"/>
        <end position="359"/>
    </location>
</feature>
<dbReference type="OrthoDB" id="480426at2"/>
<dbReference type="InterPro" id="IPR023346">
    <property type="entry name" value="Lysozyme-like_dom_sf"/>
</dbReference>
<evidence type="ECO:0000313" key="3">
    <source>
        <dbReference type="Proteomes" id="UP000245252"/>
    </source>
</evidence>
<gene>
    <name evidence="2" type="ORF">DEM27_26385</name>
</gene>
<organism evidence="2 3">
    <name type="scientific">Metarhizobium album</name>
    <dbReference type="NCBI Taxonomy" id="2182425"/>
    <lineage>
        <taxon>Bacteria</taxon>
        <taxon>Pseudomonadati</taxon>
        <taxon>Pseudomonadota</taxon>
        <taxon>Alphaproteobacteria</taxon>
        <taxon>Hyphomicrobiales</taxon>
        <taxon>Rhizobiaceae</taxon>
        <taxon>Metarhizobium</taxon>
    </lineage>
</organism>
<proteinExistence type="predicted"/>
<dbReference type="SUPFAM" id="SSF51120">
    <property type="entry name" value="beta-Roll"/>
    <property type="match status" value="1"/>
</dbReference>
<sequence>MATGSYDDFFGALRQRESSGNYAVVNSAGYAGAYQFGEAALFDLGYAARDSNLFDNRYTSGFTGKNGITSLQDFLSDKAEQDVAAASWFQMLWSRIRAADLEFYDGQTLNGVLLTKSGMIAASHLAGTGGLKTFIQSGGTKSAQDSNGTSVVNYLKLFAGYETPSTFIDNLEKGNSVKGGPGNDVFFTRAGDDRIDAGAGIDTARFSGSRAEYSIAADGSTTTVTSQREGHDTLTGVERLQFADGTLALDLQGSAGQAYRIYQAAFDRTPDADGLRYWIETMDTGATLLKVAQGFVGSSEFVSVYGAGVGNADYIARLYENVLGRAGEAGGIAYWEDRLVGGATKAEVLAGFSESAENILGVSASIADGIWYV</sequence>